<dbReference type="SUPFAM" id="SSF53098">
    <property type="entry name" value="Ribonuclease H-like"/>
    <property type="match status" value="1"/>
</dbReference>
<comment type="caution">
    <text evidence="1">The sequence shown here is derived from an EMBL/GenBank/DDBJ whole genome shotgun (WGS) entry which is preliminary data.</text>
</comment>
<proteinExistence type="predicted"/>
<dbReference type="AlphaFoldDB" id="A0AAI8VXV1"/>
<dbReference type="Proteomes" id="UP001295740">
    <property type="component" value="Unassembled WGS sequence"/>
</dbReference>
<reference evidence="1" key="1">
    <citation type="submission" date="2023-10" db="EMBL/GenBank/DDBJ databases">
        <authorList>
            <person name="Hackl T."/>
        </authorList>
    </citation>
    <scope>NUCLEOTIDE SEQUENCE</scope>
</reference>
<dbReference type="InterPro" id="IPR036397">
    <property type="entry name" value="RNaseH_sf"/>
</dbReference>
<protein>
    <submittedName>
        <fullName evidence="1">Uu.00g007190.m01.CDS01</fullName>
    </submittedName>
</protein>
<evidence type="ECO:0000313" key="1">
    <source>
        <dbReference type="EMBL" id="CAJ2512600.1"/>
    </source>
</evidence>
<dbReference type="PANTHER" id="PTHR43040:SF1">
    <property type="entry name" value="RIBONUCLEASE D"/>
    <property type="match status" value="1"/>
</dbReference>
<dbReference type="EMBL" id="CAUWAG010000020">
    <property type="protein sequence ID" value="CAJ2512600.1"/>
    <property type="molecule type" value="Genomic_DNA"/>
</dbReference>
<sequence length="301" mass="34068">MATTKAMDAAAAEIQPPLTVIDVKTSEALESLLETISGLPTKLPSLYLDYQGPADGNVITLCLFIPPNVIYRVLLGTRRSVDPSASNAMGVSLKTILESDYIPKVTFDVRSPSSVMFRHHGISLDGIRDLQLMELASRNAKQHKKYLTRFTKCVDHDIPSSNDVRKRWQDTSNVDDYHVFNVLGHAPRSTMKRVEIYPTLYSIYYAKLHLSREAFWLCESRFQLQERVMASQDTKFAVGKKDNALGPAVSYQHELREKAMESWNERIKMERLAGEYELDDDADWVPIQGSTRLAPLQLLFG</sequence>
<keyword evidence="2" id="KW-1185">Reference proteome</keyword>
<accession>A0AAI8VXV1</accession>
<organism evidence="1 2">
    <name type="scientific">Anthostomella pinea</name>
    <dbReference type="NCBI Taxonomy" id="933095"/>
    <lineage>
        <taxon>Eukaryota</taxon>
        <taxon>Fungi</taxon>
        <taxon>Dikarya</taxon>
        <taxon>Ascomycota</taxon>
        <taxon>Pezizomycotina</taxon>
        <taxon>Sordariomycetes</taxon>
        <taxon>Xylariomycetidae</taxon>
        <taxon>Xylariales</taxon>
        <taxon>Xylariaceae</taxon>
        <taxon>Anthostomella</taxon>
    </lineage>
</organism>
<evidence type="ECO:0000313" key="2">
    <source>
        <dbReference type="Proteomes" id="UP001295740"/>
    </source>
</evidence>
<dbReference type="InterPro" id="IPR012337">
    <property type="entry name" value="RNaseH-like_sf"/>
</dbReference>
<dbReference type="GO" id="GO:0003676">
    <property type="term" value="F:nucleic acid binding"/>
    <property type="evidence" value="ECO:0007669"/>
    <property type="project" value="InterPro"/>
</dbReference>
<name>A0AAI8VXV1_9PEZI</name>
<dbReference type="Gene3D" id="3.30.420.10">
    <property type="entry name" value="Ribonuclease H-like superfamily/Ribonuclease H"/>
    <property type="match status" value="1"/>
</dbReference>
<dbReference type="PANTHER" id="PTHR43040">
    <property type="entry name" value="RIBONUCLEASE D"/>
    <property type="match status" value="1"/>
</dbReference>
<gene>
    <name evidence="1" type="ORF">KHLLAP_LOCUS13068</name>
</gene>